<dbReference type="Pfam" id="PF00041">
    <property type="entry name" value="fn3"/>
    <property type="match status" value="2"/>
</dbReference>
<dbReference type="InterPro" id="IPR036116">
    <property type="entry name" value="FN3_sf"/>
</dbReference>
<evidence type="ECO:0000256" key="1">
    <source>
        <dbReference type="ARBA" id="ARBA00022737"/>
    </source>
</evidence>
<dbReference type="SUPFAM" id="SSF49899">
    <property type="entry name" value="Concanavalin A-like lectins/glucanases"/>
    <property type="match status" value="1"/>
</dbReference>
<sequence length="419" mass="47538">MIFTEIPQLVRLYISFLQIYMVVSQKEWRVPDPPENVRLKAGADYVTLWWDPPSSWQEILVRGYTISYGIETPSRKIVIEGVETNAFTVEPLKPSTSYVFSLTAYNEAAGEDGEKVLLSATTLSKSPEQAFNLLAPSEVRANAISPEEIHVSWRDGNPETPAENRVDFMSKHRFYILQYGPRGSFEHKKLTTEVTRAILRGLEGGTEYEISLRTVMPGGQESPWSQREIVKTPEVDFGQIIDSPTEERCSFEDASICEYFSDPNAPLKWRRLQTHVDSLIPNGRSDGYYMYLSSNGDPHAKFGRLISPVYDVQKALHVCLSFSFLVKSNSHGTMLIGLIYEGDPIHEGVPLFKERFEQLHPGKWQTLDLEIRLRPKRGFQLMVEGRKTGPREHFGIGIDNISVKTGFCPKSTRHFGNVS</sequence>
<evidence type="ECO:0000313" key="5">
    <source>
        <dbReference type="WBParaSite" id="ACRNAN_scaffold2680.g6895.t2"/>
    </source>
</evidence>
<organism evidence="4 5">
    <name type="scientific">Acrobeloides nanus</name>
    <dbReference type="NCBI Taxonomy" id="290746"/>
    <lineage>
        <taxon>Eukaryota</taxon>
        <taxon>Metazoa</taxon>
        <taxon>Ecdysozoa</taxon>
        <taxon>Nematoda</taxon>
        <taxon>Chromadorea</taxon>
        <taxon>Rhabditida</taxon>
        <taxon>Tylenchina</taxon>
        <taxon>Cephalobomorpha</taxon>
        <taxon>Cephaloboidea</taxon>
        <taxon>Cephalobidae</taxon>
        <taxon>Acrobeloides</taxon>
    </lineage>
</organism>
<protein>
    <submittedName>
        <fullName evidence="5">Uncharacterized protein</fullName>
    </submittedName>
</protein>
<dbReference type="InterPro" id="IPR003961">
    <property type="entry name" value="FN3_dom"/>
</dbReference>
<evidence type="ECO:0000259" key="3">
    <source>
        <dbReference type="PROSITE" id="PS50853"/>
    </source>
</evidence>
<keyword evidence="1" id="KW-0677">Repeat</keyword>
<evidence type="ECO:0000259" key="2">
    <source>
        <dbReference type="PROSITE" id="PS50060"/>
    </source>
</evidence>
<feature type="domain" description="MAM" evidence="2">
    <location>
        <begin position="247"/>
        <end position="410"/>
    </location>
</feature>
<keyword evidence="4" id="KW-1185">Reference proteome</keyword>
<feature type="domain" description="Fibronectin type-III" evidence="3">
    <location>
        <begin position="135"/>
        <end position="235"/>
    </location>
</feature>
<dbReference type="InterPro" id="IPR050991">
    <property type="entry name" value="ECM_Regulatory_Proteins"/>
</dbReference>
<dbReference type="SUPFAM" id="SSF49265">
    <property type="entry name" value="Fibronectin type III"/>
    <property type="match status" value="1"/>
</dbReference>
<dbReference type="GO" id="GO:0016020">
    <property type="term" value="C:membrane"/>
    <property type="evidence" value="ECO:0007669"/>
    <property type="project" value="InterPro"/>
</dbReference>
<dbReference type="SMART" id="SM00137">
    <property type="entry name" value="MAM"/>
    <property type="match status" value="1"/>
</dbReference>
<dbReference type="Pfam" id="PF00629">
    <property type="entry name" value="MAM"/>
    <property type="match status" value="1"/>
</dbReference>
<dbReference type="Gene3D" id="2.60.40.10">
    <property type="entry name" value="Immunoglobulins"/>
    <property type="match status" value="2"/>
</dbReference>
<dbReference type="PANTHER" id="PTHR46708:SF2">
    <property type="entry name" value="FIBRONECTIN TYPE-III DOMAIN-CONTAINING PROTEIN"/>
    <property type="match status" value="1"/>
</dbReference>
<dbReference type="PANTHER" id="PTHR46708">
    <property type="entry name" value="TENASCIN"/>
    <property type="match status" value="1"/>
</dbReference>
<feature type="domain" description="Fibronectin type-III" evidence="3">
    <location>
        <begin position="33"/>
        <end position="127"/>
    </location>
</feature>
<dbReference type="WBParaSite" id="ACRNAN_scaffold2680.g6895.t2">
    <property type="protein sequence ID" value="ACRNAN_scaffold2680.g6895.t2"/>
    <property type="gene ID" value="ACRNAN_scaffold2680.g6895"/>
</dbReference>
<proteinExistence type="predicted"/>
<dbReference type="InterPro" id="IPR000998">
    <property type="entry name" value="MAM_dom"/>
</dbReference>
<name>A0A914DH48_9BILA</name>
<dbReference type="CDD" id="cd00063">
    <property type="entry name" value="FN3"/>
    <property type="match status" value="2"/>
</dbReference>
<evidence type="ECO:0000313" key="4">
    <source>
        <dbReference type="Proteomes" id="UP000887540"/>
    </source>
</evidence>
<dbReference type="SMART" id="SM00060">
    <property type="entry name" value="FN3"/>
    <property type="match status" value="2"/>
</dbReference>
<accession>A0A914DH48</accession>
<dbReference type="InterPro" id="IPR013783">
    <property type="entry name" value="Ig-like_fold"/>
</dbReference>
<dbReference type="CDD" id="cd06263">
    <property type="entry name" value="MAM"/>
    <property type="match status" value="1"/>
</dbReference>
<dbReference type="PROSITE" id="PS50853">
    <property type="entry name" value="FN3"/>
    <property type="match status" value="2"/>
</dbReference>
<dbReference type="AlphaFoldDB" id="A0A914DH48"/>
<dbReference type="Gene3D" id="2.60.120.200">
    <property type="match status" value="1"/>
</dbReference>
<dbReference type="InterPro" id="IPR013320">
    <property type="entry name" value="ConA-like_dom_sf"/>
</dbReference>
<reference evidence="5" key="1">
    <citation type="submission" date="2022-11" db="UniProtKB">
        <authorList>
            <consortium name="WormBaseParasite"/>
        </authorList>
    </citation>
    <scope>IDENTIFICATION</scope>
</reference>
<dbReference type="Proteomes" id="UP000887540">
    <property type="component" value="Unplaced"/>
</dbReference>
<dbReference type="PROSITE" id="PS50060">
    <property type="entry name" value="MAM_2"/>
    <property type="match status" value="1"/>
</dbReference>